<dbReference type="InterPro" id="IPR036864">
    <property type="entry name" value="Zn2-C6_fun-type_DNA-bd_sf"/>
</dbReference>
<dbReference type="GO" id="GO:0000976">
    <property type="term" value="F:transcription cis-regulatory region binding"/>
    <property type="evidence" value="ECO:0007669"/>
    <property type="project" value="TreeGrafter"/>
</dbReference>
<feature type="non-terminal residue" evidence="11">
    <location>
        <position position="1027"/>
    </location>
</feature>
<evidence type="ECO:0000256" key="9">
    <source>
        <dbReference type="SAM" id="MobiDB-lite"/>
    </source>
</evidence>
<feature type="compositionally biased region" description="Low complexity" evidence="9">
    <location>
        <begin position="78"/>
        <end position="120"/>
    </location>
</feature>
<dbReference type="CDD" id="cd12148">
    <property type="entry name" value="fungal_TF_MHR"/>
    <property type="match status" value="1"/>
</dbReference>
<feature type="region of interest" description="Disordered" evidence="9">
    <location>
        <begin position="815"/>
        <end position="862"/>
    </location>
</feature>
<feature type="domain" description="Zn(2)-C6 fungal-type" evidence="10">
    <location>
        <begin position="187"/>
        <end position="221"/>
    </location>
</feature>
<keyword evidence="7" id="KW-0539">Nucleus</keyword>
<keyword evidence="3" id="KW-0862">Zinc</keyword>
<feature type="compositionally biased region" description="Polar residues" evidence="9">
    <location>
        <begin position="901"/>
        <end position="913"/>
    </location>
</feature>
<dbReference type="PROSITE" id="PS00463">
    <property type="entry name" value="ZN2_CY6_FUNGAL_1"/>
    <property type="match status" value="1"/>
</dbReference>
<dbReference type="PANTHER" id="PTHR31845">
    <property type="entry name" value="FINGER DOMAIN PROTEIN, PUTATIVE-RELATED"/>
    <property type="match status" value="1"/>
</dbReference>
<dbReference type="GO" id="GO:0001216">
    <property type="term" value="F:DNA-binding transcription activator activity"/>
    <property type="evidence" value="ECO:0007669"/>
    <property type="project" value="UniProtKB-ARBA"/>
</dbReference>
<evidence type="ECO:0000313" key="12">
    <source>
        <dbReference type="Proteomes" id="UP001303889"/>
    </source>
</evidence>
<feature type="compositionally biased region" description="Basic and acidic residues" evidence="9">
    <location>
        <begin position="178"/>
        <end position="187"/>
    </location>
</feature>
<dbReference type="Gene3D" id="4.10.240.10">
    <property type="entry name" value="Zn(2)-C6 fungal-type DNA-binding domain"/>
    <property type="match status" value="1"/>
</dbReference>
<evidence type="ECO:0000256" key="7">
    <source>
        <dbReference type="ARBA" id="ARBA00023242"/>
    </source>
</evidence>
<feature type="coiled-coil region" evidence="8">
    <location>
        <begin position="229"/>
        <end position="256"/>
    </location>
</feature>
<feature type="region of interest" description="Disordered" evidence="9">
    <location>
        <begin position="24"/>
        <end position="187"/>
    </location>
</feature>
<feature type="compositionally biased region" description="Low complexity" evidence="9">
    <location>
        <begin position="137"/>
        <end position="156"/>
    </location>
</feature>
<proteinExistence type="predicted"/>
<sequence>MEGTALDPMLRNVNMGTAAASAVSAPLLPPSPSLLPLGGNNGPGASSSQDAPSKSPSHAQRQPLISSSWQHSQHLHQAHQTQHQQGIHSATAAGAASALSPQTPNSTTTTAAPTPSTSITLDQHQHHHPNHPGTAATSTSSLTPPDPSNNNNTTLLDPDHDDPDDPDPNTTTTAGGAHPHDPKKPRACESCRGLKVRCDPDPADPEGPCRRCVKAKRACVVTQPTRKRQKKTDSRVAELEKKIDALTASLQATRGQAPPGSGEVPPPSWVREEEGAVRYQAPAAAVAPTGAGVGSTVLPPVLAGGQTGAGLQLPLPSPAVMVGQKRKFEERRDSGEDGPSGGVVASAPRDHTSVSSSATPQPQLPGGGGNGPELAKEPPYVDVIERGILTMPLARELFTRYTTQMCPHLPGVVIPPNVTAADLRASKPILFLAVLATASSEMPNLQRVLTKELMQEFADRVIVRGNKSLELVQALQIAVIWYWPPERFEELKFYQLVHVAAVMAIEIGLGRKKTARGGLRKHLPFSWKDHPHRKHTPPDPTTLEARRAWLTCYFMATNTAMALHRPNLIRWTPFVAECMEVLESSPDAAPTDKFLCHLIWTHKLAEDIGIQFSMDDPASTPNLAEPRTQHALKGFERELERYKGLIPKEMQQPSLMLSFHVISLHMHEVATHSETSEDCRLHLSETALASDAPLPAAHINALSACLSAIDGIFDVFLSLDVETIRCLPVFNFVRVAYAVVILIKLYFAASAPNSELGKIISKDQMKVEQHLNAMLEKFRATAAEDRSRPAAKFLVVLVMIRSWFHKQQHSQTGLPFPCGGHAAATATDTQPAPYPRQSVGERGSATPVPHPPPQQPDYPTTASTPLQLLSEVATGNSAAASATVHRGGPGDLLPTAPAASTPLQSTTSGTWLNRQPLIYDPTTPSPASQQQQPQPQQPTPGGITDPTAPTTGGGPFLVPQQQQQQQQQAAIAAAAANLSTPWLGGGLLPGADIDYDYALFGDGFAQAMNLTLGGLVDTGFGGEEGTV</sequence>
<dbReference type="Pfam" id="PF00172">
    <property type="entry name" value="Zn_clus"/>
    <property type="match status" value="1"/>
</dbReference>
<dbReference type="InterPro" id="IPR001138">
    <property type="entry name" value="Zn2Cys6_DnaBD"/>
</dbReference>
<dbReference type="SUPFAM" id="SSF57701">
    <property type="entry name" value="Zn2/Cys6 DNA-binding domain"/>
    <property type="match status" value="1"/>
</dbReference>
<keyword evidence="4" id="KW-0805">Transcription regulation</keyword>
<organism evidence="11 12">
    <name type="scientific">Staphylotrichum tortipilum</name>
    <dbReference type="NCBI Taxonomy" id="2831512"/>
    <lineage>
        <taxon>Eukaryota</taxon>
        <taxon>Fungi</taxon>
        <taxon>Dikarya</taxon>
        <taxon>Ascomycota</taxon>
        <taxon>Pezizomycotina</taxon>
        <taxon>Sordariomycetes</taxon>
        <taxon>Sordariomycetidae</taxon>
        <taxon>Sordariales</taxon>
        <taxon>Chaetomiaceae</taxon>
        <taxon>Staphylotrichum</taxon>
    </lineage>
</organism>
<dbReference type="SMART" id="SM00066">
    <property type="entry name" value="GAL4"/>
    <property type="match status" value="1"/>
</dbReference>
<keyword evidence="6" id="KW-0804">Transcription</keyword>
<name>A0AAN6MLB3_9PEZI</name>
<keyword evidence="2" id="KW-0479">Metal-binding</keyword>
<feature type="region of interest" description="Disordered" evidence="9">
    <location>
        <begin position="326"/>
        <end position="377"/>
    </location>
</feature>
<keyword evidence="12" id="KW-1185">Reference proteome</keyword>
<dbReference type="PANTHER" id="PTHR31845:SF39">
    <property type="entry name" value="TRANSCRIPTION FACTOR PBCR-RELATED"/>
    <property type="match status" value="1"/>
</dbReference>
<keyword evidence="5" id="KW-0238">DNA-binding</keyword>
<feature type="compositionally biased region" description="Basic and acidic residues" evidence="9">
    <location>
        <begin position="326"/>
        <end position="335"/>
    </location>
</feature>
<reference evidence="11" key="2">
    <citation type="submission" date="2023-05" db="EMBL/GenBank/DDBJ databases">
        <authorList>
            <consortium name="Lawrence Berkeley National Laboratory"/>
            <person name="Steindorff A."/>
            <person name="Hensen N."/>
            <person name="Bonometti L."/>
            <person name="Westerberg I."/>
            <person name="Brannstrom I.O."/>
            <person name="Guillou S."/>
            <person name="Cros-Aarteil S."/>
            <person name="Calhoun S."/>
            <person name="Haridas S."/>
            <person name="Kuo A."/>
            <person name="Mondo S."/>
            <person name="Pangilinan J."/>
            <person name="Riley R."/>
            <person name="Labutti K."/>
            <person name="Andreopoulos B."/>
            <person name="Lipzen A."/>
            <person name="Chen C."/>
            <person name="Yanf M."/>
            <person name="Daum C."/>
            <person name="Ng V."/>
            <person name="Clum A."/>
            <person name="Ohm R."/>
            <person name="Martin F."/>
            <person name="Silar P."/>
            <person name="Natvig D."/>
            <person name="Lalanne C."/>
            <person name="Gautier V."/>
            <person name="Ament-Velasquez S.L."/>
            <person name="Kruys A."/>
            <person name="Hutchinson M.I."/>
            <person name="Powell A.J."/>
            <person name="Barry K."/>
            <person name="Miller A.N."/>
            <person name="Grigoriev I.V."/>
            <person name="Debuchy R."/>
            <person name="Gladieux P."/>
            <person name="Thoren M.H."/>
            <person name="Johannesson H."/>
        </authorList>
    </citation>
    <scope>NUCLEOTIDE SEQUENCE</scope>
    <source>
        <strain evidence="11">CBS 103.79</strain>
    </source>
</reference>
<evidence type="ECO:0000256" key="2">
    <source>
        <dbReference type="ARBA" id="ARBA00022723"/>
    </source>
</evidence>
<feature type="compositionally biased region" description="Low complexity" evidence="9">
    <location>
        <begin position="34"/>
        <end position="57"/>
    </location>
</feature>
<dbReference type="PROSITE" id="PS50048">
    <property type="entry name" value="ZN2_CY6_FUNGAL_2"/>
    <property type="match status" value="1"/>
</dbReference>
<evidence type="ECO:0000256" key="6">
    <source>
        <dbReference type="ARBA" id="ARBA00023163"/>
    </source>
</evidence>
<dbReference type="GO" id="GO:0005634">
    <property type="term" value="C:nucleus"/>
    <property type="evidence" value="ECO:0007669"/>
    <property type="project" value="UniProtKB-SubCell"/>
</dbReference>
<protein>
    <submittedName>
        <fullName evidence="11">Transcriptional regulator WAR1</fullName>
    </submittedName>
</protein>
<feature type="compositionally biased region" description="Low complexity" evidence="9">
    <location>
        <begin position="822"/>
        <end position="831"/>
    </location>
</feature>
<accession>A0AAN6MLB3</accession>
<dbReference type="FunFam" id="4.10.240.10:FF:000003">
    <property type="entry name" value="C6 transcription factor (Leu3)"/>
    <property type="match status" value="1"/>
</dbReference>
<evidence type="ECO:0000256" key="3">
    <source>
        <dbReference type="ARBA" id="ARBA00022833"/>
    </source>
</evidence>
<feature type="compositionally biased region" description="Low complexity" evidence="9">
    <location>
        <begin position="921"/>
        <end position="950"/>
    </location>
</feature>
<comment type="caution">
    <text evidence="11">The sequence shown here is derived from an EMBL/GenBank/DDBJ whole genome shotgun (WGS) entry which is preliminary data.</text>
</comment>
<dbReference type="GO" id="GO:0008270">
    <property type="term" value="F:zinc ion binding"/>
    <property type="evidence" value="ECO:0007669"/>
    <property type="project" value="InterPro"/>
</dbReference>
<evidence type="ECO:0000256" key="1">
    <source>
        <dbReference type="ARBA" id="ARBA00004123"/>
    </source>
</evidence>
<dbReference type="CDD" id="cd00067">
    <property type="entry name" value="GAL4"/>
    <property type="match status" value="1"/>
</dbReference>
<reference evidence="11" key="1">
    <citation type="journal article" date="2023" name="Mol. Phylogenet. Evol.">
        <title>Genome-scale phylogeny and comparative genomics of the fungal order Sordariales.</title>
        <authorList>
            <person name="Hensen N."/>
            <person name="Bonometti L."/>
            <person name="Westerberg I."/>
            <person name="Brannstrom I.O."/>
            <person name="Guillou S."/>
            <person name="Cros-Aarteil S."/>
            <person name="Calhoun S."/>
            <person name="Haridas S."/>
            <person name="Kuo A."/>
            <person name="Mondo S."/>
            <person name="Pangilinan J."/>
            <person name="Riley R."/>
            <person name="LaButti K."/>
            <person name="Andreopoulos B."/>
            <person name="Lipzen A."/>
            <person name="Chen C."/>
            <person name="Yan M."/>
            <person name="Daum C."/>
            <person name="Ng V."/>
            <person name="Clum A."/>
            <person name="Steindorff A."/>
            <person name="Ohm R.A."/>
            <person name="Martin F."/>
            <person name="Silar P."/>
            <person name="Natvig D.O."/>
            <person name="Lalanne C."/>
            <person name="Gautier V."/>
            <person name="Ament-Velasquez S.L."/>
            <person name="Kruys A."/>
            <person name="Hutchinson M.I."/>
            <person name="Powell A.J."/>
            <person name="Barry K."/>
            <person name="Miller A.N."/>
            <person name="Grigoriev I.V."/>
            <person name="Debuchy R."/>
            <person name="Gladieux P."/>
            <person name="Hiltunen Thoren M."/>
            <person name="Johannesson H."/>
        </authorList>
    </citation>
    <scope>NUCLEOTIDE SEQUENCE</scope>
    <source>
        <strain evidence="11">CBS 103.79</strain>
    </source>
</reference>
<evidence type="ECO:0000256" key="4">
    <source>
        <dbReference type="ARBA" id="ARBA00023015"/>
    </source>
</evidence>
<evidence type="ECO:0000313" key="11">
    <source>
        <dbReference type="EMBL" id="KAK3902351.1"/>
    </source>
</evidence>
<keyword evidence="8" id="KW-0175">Coiled coil</keyword>
<dbReference type="Proteomes" id="UP001303889">
    <property type="component" value="Unassembled WGS sequence"/>
</dbReference>
<gene>
    <name evidence="11" type="ORF">C8A05DRAFT_33970</name>
</gene>
<dbReference type="GO" id="GO:0000981">
    <property type="term" value="F:DNA-binding transcription factor activity, RNA polymerase II-specific"/>
    <property type="evidence" value="ECO:0007669"/>
    <property type="project" value="InterPro"/>
</dbReference>
<dbReference type="EMBL" id="MU855516">
    <property type="protein sequence ID" value="KAK3902351.1"/>
    <property type="molecule type" value="Genomic_DNA"/>
</dbReference>
<evidence type="ECO:0000256" key="5">
    <source>
        <dbReference type="ARBA" id="ARBA00023125"/>
    </source>
</evidence>
<comment type="subcellular location">
    <subcellularLocation>
        <location evidence="1">Nucleus</location>
    </subcellularLocation>
</comment>
<evidence type="ECO:0000256" key="8">
    <source>
        <dbReference type="SAM" id="Coils"/>
    </source>
</evidence>
<dbReference type="InterPro" id="IPR051089">
    <property type="entry name" value="prtT"/>
</dbReference>
<feature type="region of interest" description="Disordered" evidence="9">
    <location>
        <begin position="877"/>
        <end position="965"/>
    </location>
</feature>
<evidence type="ECO:0000259" key="10">
    <source>
        <dbReference type="PROSITE" id="PS50048"/>
    </source>
</evidence>
<dbReference type="AlphaFoldDB" id="A0AAN6MLB3"/>